<protein>
    <submittedName>
        <fullName evidence="7">Glycosyltransferase family 25 protein</fullName>
    </submittedName>
</protein>
<dbReference type="PANTHER" id="PTHR10730:SF53">
    <property type="entry name" value="GLYCOSYLTRANSFERASE 25 FAMILY MEMBER"/>
    <property type="match status" value="1"/>
</dbReference>
<feature type="domain" description="Glycosyl transferase family 25" evidence="6">
    <location>
        <begin position="54"/>
        <end position="152"/>
    </location>
</feature>
<dbReference type="CDD" id="cd06532">
    <property type="entry name" value="Glyco_transf_25"/>
    <property type="match status" value="1"/>
</dbReference>
<dbReference type="GeneID" id="89936088"/>
<dbReference type="RefSeq" id="XP_064667713.1">
    <property type="nucleotide sequence ID" value="XM_064811963.1"/>
</dbReference>
<evidence type="ECO:0000256" key="4">
    <source>
        <dbReference type="SAM" id="MobiDB-lite"/>
    </source>
</evidence>
<name>A0AAN6T9U5_9PEZI</name>
<comment type="caution">
    <text evidence="7">The sequence shown here is derived from an EMBL/GenBank/DDBJ whole genome shotgun (WGS) entry which is preliminary data.</text>
</comment>
<reference evidence="7" key="1">
    <citation type="journal article" date="2023" name="Mol. Phylogenet. Evol.">
        <title>Genome-scale phylogeny and comparative genomics of the fungal order Sordariales.</title>
        <authorList>
            <person name="Hensen N."/>
            <person name="Bonometti L."/>
            <person name="Westerberg I."/>
            <person name="Brannstrom I.O."/>
            <person name="Guillou S."/>
            <person name="Cros-Aarteil S."/>
            <person name="Calhoun S."/>
            <person name="Haridas S."/>
            <person name="Kuo A."/>
            <person name="Mondo S."/>
            <person name="Pangilinan J."/>
            <person name="Riley R."/>
            <person name="LaButti K."/>
            <person name="Andreopoulos B."/>
            <person name="Lipzen A."/>
            <person name="Chen C."/>
            <person name="Yan M."/>
            <person name="Daum C."/>
            <person name="Ng V."/>
            <person name="Clum A."/>
            <person name="Steindorff A."/>
            <person name="Ohm R.A."/>
            <person name="Martin F."/>
            <person name="Silar P."/>
            <person name="Natvig D.O."/>
            <person name="Lalanne C."/>
            <person name="Gautier V."/>
            <person name="Ament-Velasquez S.L."/>
            <person name="Kruys A."/>
            <person name="Hutchinson M.I."/>
            <person name="Powell A.J."/>
            <person name="Barry K."/>
            <person name="Miller A.N."/>
            <person name="Grigoriev I.V."/>
            <person name="Debuchy R."/>
            <person name="Gladieux P."/>
            <person name="Hiltunen Thoren M."/>
            <person name="Johannesson H."/>
        </authorList>
    </citation>
    <scope>NUCLEOTIDE SEQUENCE</scope>
    <source>
        <strain evidence="7">CBS 508.74</strain>
    </source>
</reference>
<evidence type="ECO:0000256" key="3">
    <source>
        <dbReference type="ARBA" id="ARBA00022679"/>
    </source>
</evidence>
<evidence type="ECO:0000313" key="7">
    <source>
        <dbReference type="EMBL" id="KAK4110143.1"/>
    </source>
</evidence>
<evidence type="ECO:0000313" key="8">
    <source>
        <dbReference type="Proteomes" id="UP001302812"/>
    </source>
</evidence>
<evidence type="ECO:0000259" key="6">
    <source>
        <dbReference type="Pfam" id="PF01755"/>
    </source>
</evidence>
<accession>A0AAN6T9U5</accession>
<organism evidence="7 8">
    <name type="scientific">Canariomyces notabilis</name>
    <dbReference type="NCBI Taxonomy" id="2074819"/>
    <lineage>
        <taxon>Eukaryota</taxon>
        <taxon>Fungi</taxon>
        <taxon>Dikarya</taxon>
        <taxon>Ascomycota</taxon>
        <taxon>Pezizomycotina</taxon>
        <taxon>Sordariomycetes</taxon>
        <taxon>Sordariomycetidae</taxon>
        <taxon>Sordariales</taxon>
        <taxon>Chaetomiaceae</taxon>
        <taxon>Canariomyces</taxon>
    </lineage>
</organism>
<gene>
    <name evidence="7" type="ORF">N656DRAFT_714358</name>
</gene>
<dbReference type="InterPro" id="IPR002654">
    <property type="entry name" value="Glyco_trans_25"/>
</dbReference>
<keyword evidence="8" id="KW-1185">Reference proteome</keyword>
<dbReference type="PANTHER" id="PTHR10730">
    <property type="entry name" value="PROCOLLAGEN-LYSINE,2-OXOGLUTARATE 5-DIOXYGENASE/GLYCOSYLTRANSFERASE 25 FAMILY MEMBER"/>
    <property type="match status" value="1"/>
</dbReference>
<reference evidence="7" key="2">
    <citation type="submission" date="2023-05" db="EMBL/GenBank/DDBJ databases">
        <authorList>
            <consortium name="Lawrence Berkeley National Laboratory"/>
            <person name="Steindorff A."/>
            <person name="Hensen N."/>
            <person name="Bonometti L."/>
            <person name="Westerberg I."/>
            <person name="Brannstrom I.O."/>
            <person name="Guillou S."/>
            <person name="Cros-Aarteil S."/>
            <person name="Calhoun S."/>
            <person name="Haridas S."/>
            <person name="Kuo A."/>
            <person name="Mondo S."/>
            <person name="Pangilinan J."/>
            <person name="Riley R."/>
            <person name="Labutti K."/>
            <person name="Andreopoulos B."/>
            <person name="Lipzen A."/>
            <person name="Chen C."/>
            <person name="Yanf M."/>
            <person name="Daum C."/>
            <person name="Ng V."/>
            <person name="Clum A."/>
            <person name="Ohm R."/>
            <person name="Martin F."/>
            <person name="Silar P."/>
            <person name="Natvig D."/>
            <person name="Lalanne C."/>
            <person name="Gautier V."/>
            <person name="Ament-Velasquez S.L."/>
            <person name="Kruys A."/>
            <person name="Hutchinson M.I."/>
            <person name="Powell A.J."/>
            <person name="Barry K."/>
            <person name="Miller A.N."/>
            <person name="Grigoriev I.V."/>
            <person name="Debuchy R."/>
            <person name="Gladieux P."/>
            <person name="Thoren M.H."/>
            <person name="Johannesson H."/>
        </authorList>
    </citation>
    <scope>NUCLEOTIDE SEQUENCE</scope>
    <source>
        <strain evidence="7">CBS 508.74</strain>
    </source>
</reference>
<dbReference type="Proteomes" id="UP001302812">
    <property type="component" value="Unassembled WGS sequence"/>
</dbReference>
<comment type="similarity">
    <text evidence="1">Belongs to the glycosyltransferase 25 family.</text>
</comment>
<feature type="region of interest" description="Disordered" evidence="4">
    <location>
        <begin position="164"/>
        <end position="195"/>
    </location>
</feature>
<dbReference type="AlphaFoldDB" id="A0AAN6T9U5"/>
<keyword evidence="5" id="KW-0472">Membrane</keyword>
<feature type="compositionally biased region" description="Low complexity" evidence="4">
    <location>
        <begin position="171"/>
        <end position="187"/>
    </location>
</feature>
<dbReference type="GO" id="GO:0016740">
    <property type="term" value="F:transferase activity"/>
    <property type="evidence" value="ECO:0007669"/>
    <property type="project" value="UniProtKB-KW"/>
</dbReference>
<keyword evidence="5" id="KW-0812">Transmembrane</keyword>
<evidence type="ECO:0000256" key="1">
    <source>
        <dbReference type="ARBA" id="ARBA00006721"/>
    </source>
</evidence>
<keyword evidence="3" id="KW-0808">Transferase</keyword>
<sequence length="436" mass="46579">MLLRLRNVAALVLFFIASWILFGRLSLRPTSPRHYLATSGKASPDILNATLGFQSIFVINLASRTDRRDAMTLASAVTGLDITWVDGVAGSDVPDKVLPGGSAPIGAGNKGSWRAHMNVLQRVIQANLTSALILEDDADWDLRLKSQLQLFALAARAFTQPLRHNNGRPLSSQPNIINPPSSSSSPGRPIPPSIPLTHLHSHYPIPSPKLTPYGDAWDVLWLGHCGTSLPSSALPVADNNIRSSNNLVVTISSDPTVPPPAHLKPHPFALQEPLATLYPPHTRVVHLSNATTCTQAYAVSQQGARKLLYQFGLAERLTKGWDLLLGDWCDGLFPLLNDDNTGTSGDGAGRPVCVTVQPPLFSHHFGTGGAGRSDISAPGGGFLRVAEGAGGEGRRAMTPYVRWSVRLNMARLLGKGGQASEGVVVDQWAAVEDGSQ</sequence>
<proteinExistence type="inferred from homology"/>
<dbReference type="EMBL" id="MU853352">
    <property type="protein sequence ID" value="KAK4110143.1"/>
    <property type="molecule type" value="Genomic_DNA"/>
</dbReference>
<keyword evidence="5" id="KW-1133">Transmembrane helix</keyword>
<evidence type="ECO:0000256" key="5">
    <source>
        <dbReference type="SAM" id="Phobius"/>
    </source>
</evidence>
<dbReference type="Pfam" id="PF01755">
    <property type="entry name" value="Glyco_transf_25"/>
    <property type="match status" value="1"/>
</dbReference>
<dbReference type="InterPro" id="IPR050757">
    <property type="entry name" value="Collagen_mod_GT25"/>
</dbReference>
<feature type="transmembrane region" description="Helical" evidence="5">
    <location>
        <begin position="7"/>
        <end position="26"/>
    </location>
</feature>
<keyword evidence="2" id="KW-0328">Glycosyltransferase</keyword>
<evidence type="ECO:0000256" key="2">
    <source>
        <dbReference type="ARBA" id="ARBA00022676"/>
    </source>
</evidence>